<dbReference type="Pfam" id="PF05150">
    <property type="entry name" value="Legionella_OMP"/>
    <property type="match status" value="1"/>
</dbReference>
<feature type="signal peptide" evidence="1">
    <location>
        <begin position="1"/>
        <end position="20"/>
    </location>
</feature>
<evidence type="ECO:0000313" key="3">
    <source>
        <dbReference type="Proteomes" id="UP000054877"/>
    </source>
</evidence>
<feature type="chain" id="PRO_5006918469" evidence="1">
    <location>
        <begin position="21"/>
        <end position="317"/>
    </location>
</feature>
<keyword evidence="1" id="KW-0732">Signal</keyword>
<gene>
    <name evidence="2" type="ORF">Lspi_0061</name>
</gene>
<accession>A0A0W0ZBF2</accession>
<dbReference type="PATRIC" id="fig|452.5.peg.67"/>
<organism evidence="2 3">
    <name type="scientific">Legionella spiritensis</name>
    <dbReference type="NCBI Taxonomy" id="452"/>
    <lineage>
        <taxon>Bacteria</taxon>
        <taxon>Pseudomonadati</taxon>
        <taxon>Pseudomonadota</taxon>
        <taxon>Gammaproteobacteria</taxon>
        <taxon>Legionellales</taxon>
        <taxon>Legionellaceae</taxon>
        <taxon>Legionella</taxon>
    </lineage>
</organism>
<dbReference type="EMBL" id="LNYX01000001">
    <property type="protein sequence ID" value="KTD66298.1"/>
    <property type="molecule type" value="Genomic_DNA"/>
</dbReference>
<protein>
    <submittedName>
        <fullName evidence="2">Outer membrane protein</fullName>
    </submittedName>
</protein>
<comment type="caution">
    <text evidence="2">The sequence shown here is derived from an EMBL/GenBank/DDBJ whole genome shotgun (WGS) entry which is preliminary data.</text>
</comment>
<proteinExistence type="predicted"/>
<dbReference type="AlphaFoldDB" id="A0A0W0ZBF2"/>
<dbReference type="InterPro" id="IPR007825">
    <property type="entry name" value="Major_OMP_Legionella"/>
</dbReference>
<name>A0A0W0ZBF2_LEGSP</name>
<reference evidence="2 3" key="1">
    <citation type="submission" date="2015-11" db="EMBL/GenBank/DDBJ databases">
        <title>Genomic analysis of 38 Legionella species identifies large and diverse effector repertoires.</title>
        <authorList>
            <person name="Burstein D."/>
            <person name="Amaro F."/>
            <person name="Zusman T."/>
            <person name="Lifshitz Z."/>
            <person name="Cohen O."/>
            <person name="Gilbert J.A."/>
            <person name="Pupko T."/>
            <person name="Shuman H.A."/>
            <person name="Segal G."/>
        </authorList>
    </citation>
    <scope>NUCLEOTIDE SEQUENCE [LARGE SCALE GENOMIC DNA]</scope>
    <source>
        <strain evidence="2 3">Mt.St.Helens-9</strain>
    </source>
</reference>
<dbReference type="Proteomes" id="UP000054877">
    <property type="component" value="Unassembled WGS sequence"/>
</dbReference>
<evidence type="ECO:0000256" key="1">
    <source>
        <dbReference type="SAM" id="SignalP"/>
    </source>
</evidence>
<dbReference type="STRING" id="452.Lspi_0061"/>
<evidence type="ECO:0000313" key="2">
    <source>
        <dbReference type="EMBL" id="KTD66298.1"/>
    </source>
</evidence>
<sequence>MLKKTTLAILGLSISSWAAAGTMGPVCTPDAATVPCETKMWDIGIDALFLRAVYDADMGYGIATINANDYKEIDNDWGWGYRLHGSYHFRTGNDITMTWLHYDVDTRHGYLAGTFPLGILIVPSYYNLYVDNQFDQVNLIMGQHVDYGVKKNVRYYGGFQYADIRVDSKLHYLVPAQFQPIFTQTVDGLQNTDFSGVGPVVGADFSYNVTPTFSVIANIAGSILYGSSRYNDSTFYSQSLVVLSRYGSKKSMVPSLEMKLGGHYEHPVAQGTINVEAGYQVINYFNALHTLTAAGTLANSDFGLYGPYVGVKWVGNV</sequence>
<dbReference type="RefSeq" id="WP_058482002.1">
    <property type="nucleotide sequence ID" value="NZ_CAAAII010000002.1"/>
</dbReference>
<keyword evidence="3" id="KW-1185">Reference proteome</keyword>
<dbReference type="OrthoDB" id="5653740at2"/>